<reference evidence="3 4" key="1">
    <citation type="submission" date="2016-10" db="EMBL/GenBank/DDBJ databases">
        <authorList>
            <person name="de Groot N.N."/>
        </authorList>
    </citation>
    <scope>NUCLEOTIDE SEQUENCE [LARGE SCALE GENOMIC DNA]</scope>
    <source>
        <strain evidence="3 4">LMG 24775</strain>
    </source>
</reference>
<name>A0A1H3RGZ3_9BURK</name>
<dbReference type="RefSeq" id="WP_074923005.1">
    <property type="nucleotide sequence ID" value="NZ_CP141274.1"/>
</dbReference>
<evidence type="ECO:0000256" key="1">
    <source>
        <dbReference type="SAM" id="MobiDB-lite"/>
    </source>
</evidence>
<keyword evidence="2" id="KW-0812">Transmembrane</keyword>
<keyword evidence="2" id="KW-0472">Membrane</keyword>
<dbReference type="Proteomes" id="UP000183417">
    <property type="component" value="Unassembled WGS sequence"/>
</dbReference>
<protein>
    <submittedName>
        <fullName evidence="3">Type IV pilus assembly protein PilV</fullName>
    </submittedName>
</protein>
<dbReference type="AlphaFoldDB" id="A0A1H3RGZ3"/>
<dbReference type="PROSITE" id="PS00409">
    <property type="entry name" value="PROKAR_NTER_METHYL"/>
    <property type="match status" value="1"/>
</dbReference>
<feature type="region of interest" description="Disordered" evidence="1">
    <location>
        <begin position="80"/>
        <end position="103"/>
    </location>
</feature>
<dbReference type="Pfam" id="PF07963">
    <property type="entry name" value="N_methyl"/>
    <property type="match status" value="1"/>
</dbReference>
<dbReference type="GeneID" id="94693480"/>
<evidence type="ECO:0000313" key="4">
    <source>
        <dbReference type="Proteomes" id="UP000183417"/>
    </source>
</evidence>
<dbReference type="EMBL" id="FNPE01000015">
    <property type="protein sequence ID" value="SDZ24199.1"/>
    <property type="molecule type" value="Genomic_DNA"/>
</dbReference>
<feature type="transmembrane region" description="Helical" evidence="2">
    <location>
        <begin position="20"/>
        <end position="42"/>
    </location>
</feature>
<dbReference type="InterPro" id="IPR012902">
    <property type="entry name" value="N_methyl_site"/>
</dbReference>
<feature type="region of interest" description="Disordered" evidence="1">
    <location>
        <begin position="143"/>
        <end position="162"/>
    </location>
</feature>
<feature type="compositionally biased region" description="Basic and acidic residues" evidence="1">
    <location>
        <begin position="153"/>
        <end position="162"/>
    </location>
</feature>
<dbReference type="InterPro" id="IPR013362">
    <property type="entry name" value="Pilus_4_PilV"/>
</dbReference>
<organism evidence="3 4">
    <name type="scientific">Delftia lacustris</name>
    <dbReference type="NCBI Taxonomy" id="558537"/>
    <lineage>
        <taxon>Bacteria</taxon>
        <taxon>Pseudomonadati</taxon>
        <taxon>Pseudomonadota</taxon>
        <taxon>Betaproteobacteria</taxon>
        <taxon>Burkholderiales</taxon>
        <taxon>Comamonadaceae</taxon>
        <taxon>Delftia</taxon>
    </lineage>
</organism>
<dbReference type="NCBIfam" id="TIGR02532">
    <property type="entry name" value="IV_pilin_GFxxxE"/>
    <property type="match status" value="1"/>
</dbReference>
<sequence length="162" mass="16937">MDRKDPHPAATPSAAAASQAGFTLVEVMVTLVVISAGLLGTLKGLYQNLGDLNASYQRTAAVQKAAEMVERLRANRRGALAGDFDGGGGTAPRSCSDPGEGGDDKAHAQYRLCLWQRDLGNALAQGQGSVKTAQGKTLITVTWSHPRSGDGNPEEHSIEVIP</sequence>
<proteinExistence type="predicted"/>
<accession>A0A1H3RGZ3</accession>
<evidence type="ECO:0000313" key="3">
    <source>
        <dbReference type="EMBL" id="SDZ24199.1"/>
    </source>
</evidence>
<keyword evidence="2" id="KW-1133">Transmembrane helix</keyword>
<evidence type="ECO:0000256" key="2">
    <source>
        <dbReference type="SAM" id="Phobius"/>
    </source>
</evidence>
<dbReference type="NCBIfam" id="TIGR02523">
    <property type="entry name" value="type_IV_pilV"/>
    <property type="match status" value="1"/>
</dbReference>
<gene>
    <name evidence="3" type="ORF">SAMN05421547_115111</name>
</gene>